<dbReference type="STRING" id="31246.A0A183NEJ6"/>
<dbReference type="InterPro" id="IPR026983">
    <property type="entry name" value="DHC"/>
</dbReference>
<evidence type="ECO:0000256" key="1">
    <source>
        <dbReference type="ARBA" id="ARBA00008887"/>
    </source>
</evidence>
<evidence type="ECO:0000313" key="3">
    <source>
        <dbReference type="Proteomes" id="UP000269396"/>
    </source>
</evidence>
<dbReference type="GO" id="GO:0007018">
    <property type="term" value="P:microtubule-based movement"/>
    <property type="evidence" value="ECO:0007669"/>
    <property type="project" value="InterPro"/>
</dbReference>
<sequence>MTEDENHFFDIIRQTCSDIFRTNIDKILSHLSLSGRVTDNDIRNLLFGNYIQDDSCYDEVTDYKLLIKRMENYLNDYNTISKTPMNLVMFKYAIEHISRVARVLLQDNGHALLVGCLECKLLLQEWQTSALELWIRREVVEHVDNFTYFGGLTKSQHGFKKLAWRKQNVRLSIKGRICCSAARSVLLYRRETGPLRVEDTRKLLVFDHRCLRSIACICWDHRVSNNDVKYGVLKNDGKSVDEVVSLHRLRWLGHVLRVGGSGRQSATRLASHIADHELLVIEITRTYGVNEWRDDIKRLLLKTGLEAKSTVFLITDNQLKHESFMEDISMLLNSGDVPNLFPPDEKAELIDKVQNIVRLENIPFLFNITSNQFIHESFYKEIKQTLVTSPSQDPVFSHISLLFLII</sequence>
<dbReference type="EMBL" id="UZAL01000477">
    <property type="protein sequence ID" value="VDO71021.1"/>
    <property type="molecule type" value="Genomic_DNA"/>
</dbReference>
<dbReference type="Gene3D" id="3.40.50.300">
    <property type="entry name" value="P-loop containing nucleotide triphosphate hydrolases"/>
    <property type="match status" value="2"/>
</dbReference>
<proteinExistence type="inferred from homology"/>
<dbReference type="Proteomes" id="UP000269396">
    <property type="component" value="Unassembled WGS sequence"/>
</dbReference>
<dbReference type="InterPro" id="IPR027417">
    <property type="entry name" value="P-loop_NTPase"/>
</dbReference>
<name>A0A183NEJ6_9TREM</name>
<gene>
    <name evidence="2" type="ORF">SMTD_LOCUS532</name>
</gene>
<dbReference type="GO" id="GO:0051959">
    <property type="term" value="F:dynein light intermediate chain binding"/>
    <property type="evidence" value="ECO:0007669"/>
    <property type="project" value="InterPro"/>
</dbReference>
<evidence type="ECO:0000313" key="2">
    <source>
        <dbReference type="EMBL" id="VDO71021.1"/>
    </source>
</evidence>
<reference evidence="2 3" key="1">
    <citation type="submission" date="2018-11" db="EMBL/GenBank/DDBJ databases">
        <authorList>
            <consortium name="Pathogen Informatics"/>
        </authorList>
    </citation>
    <scope>NUCLEOTIDE SEQUENCE [LARGE SCALE GENOMIC DNA]</scope>
    <source>
        <strain>Denwood</strain>
        <strain evidence="3">Zambia</strain>
    </source>
</reference>
<dbReference type="GO" id="GO:0045505">
    <property type="term" value="F:dynein intermediate chain binding"/>
    <property type="evidence" value="ECO:0007669"/>
    <property type="project" value="InterPro"/>
</dbReference>
<protein>
    <submittedName>
        <fullName evidence="2">Uncharacterized protein</fullName>
    </submittedName>
</protein>
<dbReference type="Gene3D" id="1.20.920.30">
    <property type="match status" value="1"/>
</dbReference>
<comment type="similarity">
    <text evidence="1">Belongs to the dynein heavy chain family.</text>
</comment>
<keyword evidence="3" id="KW-1185">Reference proteome</keyword>
<dbReference type="PANTHER" id="PTHR22878:SF71">
    <property type="entry name" value="DYNEIN, AXONEMAL, HEAVY CHAIN 3"/>
    <property type="match status" value="1"/>
</dbReference>
<dbReference type="PANTHER" id="PTHR22878">
    <property type="entry name" value="DYNEIN HEAVY CHAIN 6, AXONEMAL-LIKE-RELATED"/>
    <property type="match status" value="1"/>
</dbReference>
<accession>A0A183NEJ6</accession>
<dbReference type="AlphaFoldDB" id="A0A183NEJ6"/>
<dbReference type="GO" id="GO:0030286">
    <property type="term" value="C:dynein complex"/>
    <property type="evidence" value="ECO:0007669"/>
    <property type="project" value="InterPro"/>
</dbReference>
<dbReference type="InterPro" id="IPR024317">
    <property type="entry name" value="Dynein_heavy_chain_D4_dom"/>
</dbReference>
<dbReference type="Pfam" id="PF12780">
    <property type="entry name" value="AAA_8"/>
    <property type="match status" value="2"/>
</dbReference>
<organism evidence="2 3">
    <name type="scientific">Schistosoma mattheei</name>
    <dbReference type="NCBI Taxonomy" id="31246"/>
    <lineage>
        <taxon>Eukaryota</taxon>
        <taxon>Metazoa</taxon>
        <taxon>Spiralia</taxon>
        <taxon>Lophotrochozoa</taxon>
        <taxon>Platyhelminthes</taxon>
        <taxon>Trematoda</taxon>
        <taxon>Digenea</taxon>
        <taxon>Strigeidida</taxon>
        <taxon>Schistosomatoidea</taxon>
        <taxon>Schistosomatidae</taxon>
        <taxon>Schistosoma</taxon>
    </lineage>
</organism>